<dbReference type="EMBL" id="JANQDX010000019">
    <property type="protein sequence ID" value="KAL0904504.1"/>
    <property type="molecule type" value="Genomic_DNA"/>
</dbReference>
<accession>A0ABD0TXN9</accession>
<protein>
    <submittedName>
        <fullName evidence="2">Uncharacterized protein</fullName>
    </submittedName>
</protein>
<dbReference type="AlphaFoldDB" id="A0ABD0TXN9"/>
<evidence type="ECO:0000313" key="3">
    <source>
        <dbReference type="Proteomes" id="UP001552299"/>
    </source>
</evidence>
<gene>
    <name evidence="2" type="ORF">M5K25_026627</name>
</gene>
<sequence length="275" mass="31254">MTVESFNKFRFRPSGVPSPAPGVGGEDEVDWRSGRRGRLGHGSEQAEARIEGRRRLVGPEQEMKAAVGIGSPESDRRHEVYKCDGSPYWLTIILQIIDDLLKYSPLLLQLAMLVWVTGLLGEFLVKSFRLRTPPTVESSPALTHLQHFGEFVDDQVDQPHFLLHVQFVFQTHESFAPSFLSSCCLVLKFLYLSLSSEISNAFVLVLMSQQALLLLDHHLDHHPRGLLLPIARTGFDLLERKPWPPNFFPFPPGSFVSRFLNTKFRFHGPMFTTWS</sequence>
<proteinExistence type="predicted"/>
<keyword evidence="3" id="KW-1185">Reference proteome</keyword>
<comment type="caution">
    <text evidence="2">The sequence shown here is derived from an EMBL/GenBank/DDBJ whole genome shotgun (WGS) entry which is preliminary data.</text>
</comment>
<evidence type="ECO:0000313" key="2">
    <source>
        <dbReference type="EMBL" id="KAL0904504.1"/>
    </source>
</evidence>
<evidence type="ECO:0000256" key="1">
    <source>
        <dbReference type="SAM" id="MobiDB-lite"/>
    </source>
</evidence>
<dbReference type="Proteomes" id="UP001552299">
    <property type="component" value="Unassembled WGS sequence"/>
</dbReference>
<name>A0ABD0TXN9_DENTH</name>
<organism evidence="2 3">
    <name type="scientific">Dendrobium thyrsiflorum</name>
    <name type="common">Pinecone-like raceme dendrobium</name>
    <name type="synonym">Orchid</name>
    <dbReference type="NCBI Taxonomy" id="117978"/>
    <lineage>
        <taxon>Eukaryota</taxon>
        <taxon>Viridiplantae</taxon>
        <taxon>Streptophyta</taxon>
        <taxon>Embryophyta</taxon>
        <taxon>Tracheophyta</taxon>
        <taxon>Spermatophyta</taxon>
        <taxon>Magnoliopsida</taxon>
        <taxon>Liliopsida</taxon>
        <taxon>Asparagales</taxon>
        <taxon>Orchidaceae</taxon>
        <taxon>Epidendroideae</taxon>
        <taxon>Malaxideae</taxon>
        <taxon>Dendrobiinae</taxon>
        <taxon>Dendrobium</taxon>
    </lineage>
</organism>
<reference evidence="2 3" key="1">
    <citation type="journal article" date="2024" name="Plant Biotechnol. J.">
        <title>Dendrobium thyrsiflorum genome and its molecular insights into genes involved in important horticultural traits.</title>
        <authorList>
            <person name="Chen B."/>
            <person name="Wang J.Y."/>
            <person name="Zheng P.J."/>
            <person name="Li K.L."/>
            <person name="Liang Y.M."/>
            <person name="Chen X.F."/>
            <person name="Zhang C."/>
            <person name="Zhao X."/>
            <person name="He X."/>
            <person name="Zhang G.Q."/>
            <person name="Liu Z.J."/>
            <person name="Xu Q."/>
        </authorList>
    </citation>
    <scope>NUCLEOTIDE SEQUENCE [LARGE SCALE GENOMIC DNA]</scope>
    <source>
        <strain evidence="2">GZMU011</strain>
    </source>
</reference>
<feature type="region of interest" description="Disordered" evidence="1">
    <location>
        <begin position="1"/>
        <end position="45"/>
    </location>
</feature>